<proteinExistence type="predicted"/>
<evidence type="ECO:0000259" key="3">
    <source>
        <dbReference type="PROSITE" id="PS50053"/>
    </source>
</evidence>
<dbReference type="GO" id="GO:0036503">
    <property type="term" value="P:ERAD pathway"/>
    <property type="evidence" value="ECO:0007669"/>
    <property type="project" value="InterPro"/>
</dbReference>
<feature type="transmembrane region" description="Helical" evidence="2">
    <location>
        <begin position="12"/>
        <end position="31"/>
    </location>
</feature>
<dbReference type="WBParaSite" id="MBELARI_LOCUS11160">
    <property type="protein sequence ID" value="MBELARI_LOCUS11160"/>
    <property type="gene ID" value="MBELARI_LOCUS11160"/>
</dbReference>
<evidence type="ECO:0000256" key="2">
    <source>
        <dbReference type="SAM" id="Phobius"/>
    </source>
</evidence>
<keyword evidence="2" id="KW-1133">Transmembrane helix</keyword>
<dbReference type="PANTHER" id="PTHR14557">
    <property type="entry name" value="PROTEIN C7ORF21"/>
    <property type="match status" value="1"/>
</dbReference>
<feature type="region of interest" description="Disordered" evidence="1">
    <location>
        <begin position="312"/>
        <end position="351"/>
    </location>
</feature>
<feature type="region of interest" description="Disordered" evidence="1">
    <location>
        <begin position="179"/>
        <end position="222"/>
    </location>
</feature>
<evidence type="ECO:0000256" key="1">
    <source>
        <dbReference type="SAM" id="MobiDB-lite"/>
    </source>
</evidence>
<dbReference type="InterPro" id="IPR029071">
    <property type="entry name" value="Ubiquitin-like_domsf"/>
</dbReference>
<keyword evidence="2" id="KW-0812">Transmembrane</keyword>
<dbReference type="CDD" id="cd17057">
    <property type="entry name" value="Ubl_TMUB1_like"/>
    <property type="match status" value="1"/>
</dbReference>
<feature type="transmembrane region" description="Helical" evidence="2">
    <location>
        <begin position="439"/>
        <end position="458"/>
    </location>
</feature>
<evidence type="ECO:0000313" key="4">
    <source>
        <dbReference type="Proteomes" id="UP000887575"/>
    </source>
</evidence>
<dbReference type="InterPro" id="IPR040352">
    <property type="entry name" value="TMUB1/2"/>
</dbReference>
<evidence type="ECO:0000313" key="5">
    <source>
        <dbReference type="WBParaSite" id="MBELARI_LOCUS11160"/>
    </source>
</evidence>
<dbReference type="InterPro" id="IPR000626">
    <property type="entry name" value="Ubiquitin-like_dom"/>
</dbReference>
<sequence>MFADFHPEGIGIEVIFLLVGIFFGTILYLAWLSTGFPALNYEIFLVEMQTWASHRFVQVLHVGLNDVRQFPGDLVRRIRAAGARFRPSTNESAPRAISHINIVIQSPETIVEGQAIESIPNGEMRLYQVQIPIQMNAGRESEFSDSELAALATLAVVTGRNASENTRTVNFEGEEVFEETRTERTVENATLVGEGPLPSEMGESSNEESSETSESDDVQENDVELIEEKEEIEKPNTALKLKFLDDTHVMASTVFNRTVGDFKKEFFATALAEGKVVRLIYKGQLLRDDNRSLSSYGVEDQCVVHCHVSNTPYRKAPQPTEPHRSSGDIQSENSMPSVPVSTAPPPRASNPIQHAFNSLVTQFPLTTFRGETMTAAFHGFMSDPSTPTSHPQNRGFFSNIYRRFQNALSAFESSGNGDGVEFAAQRAANPVFRLEIGDFVLWIFAIQLAVVWGFWWMYPHLCDNTAFYLLLLFTVYFLFIVCRHHIFPEPIETV</sequence>
<organism evidence="4 5">
    <name type="scientific">Mesorhabditis belari</name>
    <dbReference type="NCBI Taxonomy" id="2138241"/>
    <lineage>
        <taxon>Eukaryota</taxon>
        <taxon>Metazoa</taxon>
        <taxon>Ecdysozoa</taxon>
        <taxon>Nematoda</taxon>
        <taxon>Chromadorea</taxon>
        <taxon>Rhabditida</taxon>
        <taxon>Rhabditina</taxon>
        <taxon>Rhabditomorpha</taxon>
        <taxon>Rhabditoidea</taxon>
        <taxon>Rhabditidae</taxon>
        <taxon>Mesorhabditinae</taxon>
        <taxon>Mesorhabditis</taxon>
    </lineage>
</organism>
<dbReference type="PANTHER" id="PTHR14557:SF5">
    <property type="entry name" value="UBIQUITIN-LIKE DOMAIN-CONTAINING PROTEIN"/>
    <property type="match status" value="1"/>
</dbReference>
<feature type="compositionally biased region" description="Acidic residues" evidence="1">
    <location>
        <begin position="205"/>
        <end position="222"/>
    </location>
</feature>
<keyword evidence="4" id="KW-1185">Reference proteome</keyword>
<feature type="domain" description="Ubiquitin-like" evidence="3">
    <location>
        <begin position="237"/>
        <end position="305"/>
    </location>
</feature>
<protein>
    <submittedName>
        <fullName evidence="5">Ubiquitin-like domain-containing protein</fullName>
    </submittedName>
</protein>
<dbReference type="PROSITE" id="PS50053">
    <property type="entry name" value="UBIQUITIN_2"/>
    <property type="match status" value="1"/>
</dbReference>
<dbReference type="Gene3D" id="3.10.20.90">
    <property type="entry name" value="Phosphatidylinositol 3-kinase Catalytic Subunit, Chain A, domain 1"/>
    <property type="match status" value="1"/>
</dbReference>
<feature type="transmembrane region" description="Helical" evidence="2">
    <location>
        <begin position="465"/>
        <end position="486"/>
    </location>
</feature>
<keyword evidence="2" id="KW-0472">Membrane</keyword>
<accession>A0AAF3J1Z3</accession>
<dbReference type="Proteomes" id="UP000887575">
    <property type="component" value="Unassembled WGS sequence"/>
</dbReference>
<reference evidence="5" key="1">
    <citation type="submission" date="2024-02" db="UniProtKB">
        <authorList>
            <consortium name="WormBaseParasite"/>
        </authorList>
    </citation>
    <scope>IDENTIFICATION</scope>
</reference>
<feature type="compositionally biased region" description="Polar residues" evidence="1">
    <location>
        <begin position="327"/>
        <end position="340"/>
    </location>
</feature>
<dbReference type="SMART" id="SM00213">
    <property type="entry name" value="UBQ"/>
    <property type="match status" value="1"/>
</dbReference>
<dbReference type="Pfam" id="PF00240">
    <property type="entry name" value="ubiquitin"/>
    <property type="match status" value="1"/>
</dbReference>
<name>A0AAF3J1Z3_9BILA</name>
<dbReference type="AlphaFoldDB" id="A0AAF3J1Z3"/>
<dbReference type="SUPFAM" id="SSF54236">
    <property type="entry name" value="Ubiquitin-like"/>
    <property type="match status" value="1"/>
</dbReference>